<proteinExistence type="inferred from homology"/>
<dbReference type="PANTHER" id="PTHR42732:SF2">
    <property type="entry name" value="BETA-MANNOSIDASE"/>
    <property type="match status" value="1"/>
</dbReference>
<feature type="domain" description="Glycoside hydrolase family 2 immunoglobulin-like beta-sandwich" evidence="4">
    <location>
        <begin position="234"/>
        <end position="288"/>
    </location>
</feature>
<evidence type="ECO:0000259" key="5">
    <source>
        <dbReference type="Pfam" id="PF02836"/>
    </source>
</evidence>
<dbReference type="PANTHER" id="PTHR42732">
    <property type="entry name" value="BETA-GALACTOSIDASE"/>
    <property type="match status" value="1"/>
</dbReference>
<comment type="caution">
    <text evidence="7">The sequence shown here is derived from an EMBL/GenBank/DDBJ whole genome shotgun (WGS) entry which is preliminary data.</text>
</comment>
<dbReference type="Gene3D" id="3.20.20.80">
    <property type="entry name" value="Glycosidases"/>
    <property type="match status" value="1"/>
</dbReference>
<dbReference type="Proteomes" id="UP000011885">
    <property type="component" value="Unassembled WGS sequence"/>
</dbReference>
<keyword evidence="3" id="KW-0326">Glycosidase</keyword>
<evidence type="ECO:0000256" key="3">
    <source>
        <dbReference type="ARBA" id="ARBA00023295"/>
    </source>
</evidence>
<dbReference type="EMBL" id="ANOH01000113">
    <property type="protein sequence ID" value="EMI57074.1"/>
    <property type="molecule type" value="Genomic_DNA"/>
</dbReference>
<dbReference type="RefSeq" id="WP_008675879.1">
    <property type="nucleotide sequence ID" value="NZ_ANOH01000113.1"/>
</dbReference>
<dbReference type="Gene3D" id="2.60.120.260">
    <property type="entry name" value="Galactose-binding domain-like"/>
    <property type="match status" value="1"/>
</dbReference>
<evidence type="ECO:0000313" key="7">
    <source>
        <dbReference type="EMBL" id="EMI57074.1"/>
    </source>
</evidence>
<organism evidence="7 8">
    <name type="scientific">Rhodopirellula sallentina SM41</name>
    <dbReference type="NCBI Taxonomy" id="1263870"/>
    <lineage>
        <taxon>Bacteria</taxon>
        <taxon>Pseudomonadati</taxon>
        <taxon>Planctomycetota</taxon>
        <taxon>Planctomycetia</taxon>
        <taxon>Pirellulales</taxon>
        <taxon>Pirellulaceae</taxon>
        <taxon>Rhodopirellula</taxon>
    </lineage>
</organism>
<dbReference type="OrthoDB" id="9762066at2"/>
<dbReference type="SUPFAM" id="SSF49785">
    <property type="entry name" value="Galactose-binding domain-like"/>
    <property type="match status" value="1"/>
</dbReference>
<evidence type="ECO:0000259" key="6">
    <source>
        <dbReference type="Pfam" id="PF02837"/>
    </source>
</evidence>
<dbReference type="InterPro" id="IPR006104">
    <property type="entry name" value="Glyco_hydro_2_N"/>
</dbReference>
<dbReference type="GO" id="GO:0005975">
    <property type="term" value="P:carbohydrate metabolic process"/>
    <property type="evidence" value="ECO:0007669"/>
    <property type="project" value="InterPro"/>
</dbReference>
<protein>
    <submittedName>
        <fullName evidence="7">Glycosyl hydrolase, family 2</fullName>
    </submittedName>
</protein>
<evidence type="ECO:0000313" key="8">
    <source>
        <dbReference type="Proteomes" id="UP000011885"/>
    </source>
</evidence>
<evidence type="ECO:0000259" key="4">
    <source>
        <dbReference type="Pfam" id="PF00703"/>
    </source>
</evidence>
<evidence type="ECO:0000256" key="1">
    <source>
        <dbReference type="ARBA" id="ARBA00007401"/>
    </source>
</evidence>
<reference evidence="7 8" key="1">
    <citation type="journal article" date="2013" name="Mar. Genomics">
        <title>Expression of sulfatases in Rhodopirellula baltica and the diversity of sulfatases in the genus Rhodopirellula.</title>
        <authorList>
            <person name="Wegner C.E."/>
            <person name="Richter-Heitmann T."/>
            <person name="Klindworth A."/>
            <person name="Klockow C."/>
            <person name="Richter M."/>
            <person name="Achstetter T."/>
            <person name="Glockner F.O."/>
            <person name="Harder J."/>
        </authorList>
    </citation>
    <scope>NUCLEOTIDE SEQUENCE [LARGE SCALE GENOMIC DNA]</scope>
    <source>
        <strain evidence="7 8">SM41</strain>
    </source>
</reference>
<dbReference type="InterPro" id="IPR006103">
    <property type="entry name" value="Glyco_hydro_2_cat"/>
</dbReference>
<dbReference type="Gene3D" id="2.60.40.10">
    <property type="entry name" value="Immunoglobulins"/>
    <property type="match status" value="1"/>
</dbReference>
<dbReference type="Pfam" id="PF02837">
    <property type="entry name" value="Glyco_hydro_2_N"/>
    <property type="match status" value="1"/>
</dbReference>
<dbReference type="SUPFAM" id="SSF49303">
    <property type="entry name" value="beta-Galactosidase/glucuronidase domain"/>
    <property type="match status" value="1"/>
</dbReference>
<dbReference type="InterPro" id="IPR008979">
    <property type="entry name" value="Galactose-bd-like_sf"/>
</dbReference>
<feature type="domain" description="Glycosyl hydrolases family 2 sugar binding" evidence="6">
    <location>
        <begin position="30"/>
        <end position="159"/>
    </location>
</feature>
<dbReference type="SUPFAM" id="SSF51445">
    <property type="entry name" value="(Trans)glycosidases"/>
    <property type="match status" value="1"/>
</dbReference>
<gene>
    <name evidence="7" type="ORF">RSSM_01484</name>
</gene>
<dbReference type="Pfam" id="PF00703">
    <property type="entry name" value="Glyco_hydro_2"/>
    <property type="match status" value="1"/>
</dbReference>
<accession>M5U706</accession>
<keyword evidence="2 7" id="KW-0378">Hydrolase</keyword>
<dbReference type="AlphaFoldDB" id="M5U706"/>
<sequence>MKTRWTDQVTPENVLPEHPQPLFRRDAWMSLNGLWNFKLEKTEFKAIQGFIEMASMTEGASPQEWDGELLVPFTVDAPLSGVMHILRPQERLWYQREFNLPEGMQGKRILLHIEASDWETSVYVNGKKVGQHRGAYDPFSFEITDALVSGSNKLSVCVWDATEQQAQPLGKQIMPENRMGFRYQPTGGIWQPVWIEAVSKSYLASAKLRSDVTGLTVTPDVVGSGTVKVRVLDGEQVVGEAVGEGEIRVDVPSPKLWSPETPNLYAVELLLEEDGKVVDRVSSHTGLRTISKNDAGEILLNGKPIVMYGPLDQGYWPDGILTPPSDEAIIYDLQYLKDIGCNMVRVHIKTHPARWYHHADRLGLLVIQDMICMPKYGQTVTAEASANWTREFAEMIADFGNHPSIISWCVFNEAWGQHETIQQTAWAKETDPSRLTLSASGWTDRGVGDILDVHQYATYPTMPIEDKSGRCITIGEAGGHNLIVDDHHWHGKKNARRSSPPMSVSGKRMTFAGIEDMDRKYDFYFRNLRHFVTRGGCRSIVYTQIADVEHECNGYMTYDREVSKLPKKRFADIHEWLFKPVEYSVVNGGRWQRMSLVTPKGKKPKLDWEKATGEWTTTELPMESAQGLGTDEERSMLALKQQFEISESPQRAVLEIRFKNGSFNREPKPERLDGHQPRPAVTTRVAITLDGKPFRDHLMSVHTGHGLSVSYLELTNEEVAALSTGAHEIGLMFPAANELYSLDVQLLSYR</sequence>
<evidence type="ECO:0000256" key="2">
    <source>
        <dbReference type="ARBA" id="ARBA00022801"/>
    </source>
</evidence>
<dbReference type="Pfam" id="PF02836">
    <property type="entry name" value="Glyco_hydro_2_C"/>
    <property type="match status" value="1"/>
</dbReference>
<dbReference type="InterPro" id="IPR017853">
    <property type="entry name" value="GH"/>
</dbReference>
<name>M5U706_9BACT</name>
<feature type="domain" description="Glycoside hydrolase family 2 catalytic" evidence="5">
    <location>
        <begin position="296"/>
        <end position="463"/>
    </location>
</feature>
<dbReference type="InterPro" id="IPR006102">
    <property type="entry name" value="Ig-like_GH2"/>
</dbReference>
<dbReference type="PATRIC" id="fig|1263870.3.peg.1591"/>
<dbReference type="InterPro" id="IPR013783">
    <property type="entry name" value="Ig-like_fold"/>
</dbReference>
<dbReference type="GO" id="GO:0004553">
    <property type="term" value="F:hydrolase activity, hydrolyzing O-glycosyl compounds"/>
    <property type="evidence" value="ECO:0007669"/>
    <property type="project" value="InterPro"/>
</dbReference>
<dbReference type="InterPro" id="IPR051913">
    <property type="entry name" value="GH2_Domain-Containing"/>
</dbReference>
<keyword evidence="8" id="KW-1185">Reference proteome</keyword>
<dbReference type="InterPro" id="IPR036156">
    <property type="entry name" value="Beta-gal/glucu_dom_sf"/>
</dbReference>
<comment type="similarity">
    <text evidence="1">Belongs to the glycosyl hydrolase 2 family.</text>
</comment>